<dbReference type="AlphaFoldDB" id="A0A3N5CRN9"/>
<organism evidence="1 2">
    <name type="scientific">Aurantiacibacter spongiae</name>
    <dbReference type="NCBI Taxonomy" id="2488860"/>
    <lineage>
        <taxon>Bacteria</taxon>
        <taxon>Pseudomonadati</taxon>
        <taxon>Pseudomonadota</taxon>
        <taxon>Alphaproteobacteria</taxon>
        <taxon>Sphingomonadales</taxon>
        <taxon>Erythrobacteraceae</taxon>
        <taxon>Aurantiacibacter</taxon>
    </lineage>
</organism>
<protein>
    <submittedName>
        <fullName evidence="1">Uncharacterized protein</fullName>
    </submittedName>
</protein>
<dbReference type="Proteomes" id="UP000275232">
    <property type="component" value="Unassembled WGS sequence"/>
</dbReference>
<dbReference type="RefSeq" id="WP_123880513.1">
    <property type="nucleotide sequence ID" value="NZ_RPFZ01000001.1"/>
</dbReference>
<reference evidence="1 2" key="1">
    <citation type="submission" date="2018-11" db="EMBL/GenBank/DDBJ databases">
        <title>Erythrobacter spongiae sp. nov., isolated from a marine sponge.</title>
        <authorList>
            <person name="Zhuang L."/>
            <person name="Luo L."/>
        </authorList>
    </citation>
    <scope>NUCLEOTIDE SEQUENCE [LARGE SCALE GENOMIC DNA]</scope>
    <source>
        <strain evidence="1 2">HN-E23</strain>
    </source>
</reference>
<keyword evidence="2" id="KW-1185">Reference proteome</keyword>
<dbReference type="EMBL" id="RPFZ01000001">
    <property type="protein sequence ID" value="RPF71764.1"/>
    <property type="molecule type" value="Genomic_DNA"/>
</dbReference>
<sequence>MSRSFTIGCTVQVENHFDALGAHVTLDGDVALAPGDRVLVHGPPITVPFGESLTERRDATVRRAGPLRAFWARRVRQWELHELYEVGFEGRNA</sequence>
<evidence type="ECO:0000313" key="1">
    <source>
        <dbReference type="EMBL" id="RPF71764.1"/>
    </source>
</evidence>
<proteinExistence type="predicted"/>
<accession>A0A3N5CRN9</accession>
<evidence type="ECO:0000313" key="2">
    <source>
        <dbReference type="Proteomes" id="UP000275232"/>
    </source>
</evidence>
<gene>
    <name evidence="1" type="ORF">EG799_09150</name>
</gene>
<comment type="caution">
    <text evidence="1">The sequence shown here is derived from an EMBL/GenBank/DDBJ whole genome shotgun (WGS) entry which is preliminary data.</text>
</comment>
<name>A0A3N5CRN9_9SPHN</name>
<dbReference type="OrthoDB" id="7507446at2"/>